<dbReference type="EMBL" id="CP071091">
    <property type="protein sequence ID" value="QSQ11911.1"/>
    <property type="molecule type" value="Genomic_DNA"/>
</dbReference>
<dbReference type="Gene3D" id="1.10.443.10">
    <property type="entry name" value="Intergrase catalytic core"/>
    <property type="match status" value="1"/>
</dbReference>
<dbReference type="InterPro" id="IPR011010">
    <property type="entry name" value="DNA_brk_join_enz"/>
</dbReference>
<dbReference type="InterPro" id="IPR010998">
    <property type="entry name" value="Integrase_recombinase_N"/>
</dbReference>
<dbReference type="PANTHER" id="PTHR30349:SF64">
    <property type="entry name" value="PROPHAGE INTEGRASE INTD-RELATED"/>
    <property type="match status" value="1"/>
</dbReference>
<dbReference type="InterPro" id="IPR013762">
    <property type="entry name" value="Integrase-like_cat_sf"/>
</dbReference>
<evidence type="ECO:0000256" key="1">
    <source>
        <dbReference type="ARBA" id="ARBA00008857"/>
    </source>
</evidence>
<dbReference type="PANTHER" id="PTHR30349">
    <property type="entry name" value="PHAGE INTEGRASE-RELATED"/>
    <property type="match status" value="1"/>
</dbReference>
<evidence type="ECO:0000256" key="4">
    <source>
        <dbReference type="ARBA" id="ARBA00023172"/>
    </source>
</evidence>
<keyword evidence="4" id="KW-0233">DNA recombination</keyword>
<name>A0ABX7N3D8_9BACT</name>
<sequence length="418" mass="47211">MSVRLRKWKTKENKVQEAWWVDVKYQHPDGRVERIRKASPVNTRRGAEEYERQVRHALLTGSYGKEKTPEKRMLMLAEFTPRFLVYSENNNKHSSVVTKRQILKDHVLPFFSAMALDTIGPAEIEDFKALMRKKLSRARARKGVPSSEAICKRTGTGPEPLSPKYINNVLNVLHKLLALAQEQGVITLAPRVKLLRTKKPAFDFLSFEEAEHLIMAAEPEWRPLLLVALKTGLRQGELIGLQWSDLDLRRCKLNVRRAIWRGKSGLPKGGCERTADLPVSVVDALKGFRHLRGPYVFCQENGQPLTDGLMKWPLRRALNQAGITREQGRIGWHDLRHTYGSHLAMRGVPLKVIQELMGHANISETMRYAHLSPETRASFVQQLDMPPPLTPVASGTATEGAHGGHIVNLGHPGSMTTH</sequence>
<evidence type="ECO:0000259" key="5">
    <source>
        <dbReference type="PROSITE" id="PS51898"/>
    </source>
</evidence>
<gene>
    <name evidence="6" type="ORF">JY572_26430</name>
</gene>
<dbReference type="Gene3D" id="1.10.150.130">
    <property type="match status" value="1"/>
</dbReference>
<dbReference type="Pfam" id="PF14659">
    <property type="entry name" value="Phage_int_SAM_3"/>
    <property type="match status" value="1"/>
</dbReference>
<proteinExistence type="inferred from homology"/>
<dbReference type="InterPro" id="IPR004107">
    <property type="entry name" value="Integrase_SAM-like_N"/>
</dbReference>
<organism evidence="6 7">
    <name type="scientific">Myxococcus landrumensis</name>
    <dbReference type="NCBI Taxonomy" id="2813577"/>
    <lineage>
        <taxon>Bacteria</taxon>
        <taxon>Pseudomonadati</taxon>
        <taxon>Myxococcota</taxon>
        <taxon>Myxococcia</taxon>
        <taxon>Myxococcales</taxon>
        <taxon>Cystobacterineae</taxon>
        <taxon>Myxococcaceae</taxon>
        <taxon>Myxococcus</taxon>
    </lineage>
</organism>
<dbReference type="InterPro" id="IPR002104">
    <property type="entry name" value="Integrase_catalytic"/>
</dbReference>
<evidence type="ECO:0000313" key="6">
    <source>
        <dbReference type="EMBL" id="QSQ11911.1"/>
    </source>
</evidence>
<accession>A0ABX7N3D8</accession>
<evidence type="ECO:0000313" key="7">
    <source>
        <dbReference type="Proteomes" id="UP000663090"/>
    </source>
</evidence>
<keyword evidence="2" id="KW-0229">DNA integration</keyword>
<keyword evidence="3" id="KW-0238">DNA-binding</keyword>
<dbReference type="RefSeq" id="WP_206713650.1">
    <property type="nucleotide sequence ID" value="NZ_CP071091.1"/>
</dbReference>
<comment type="similarity">
    <text evidence="1">Belongs to the 'phage' integrase family.</text>
</comment>
<keyword evidence="7" id="KW-1185">Reference proteome</keyword>
<dbReference type="CDD" id="cd01189">
    <property type="entry name" value="INT_ICEBs1_C_like"/>
    <property type="match status" value="1"/>
</dbReference>
<evidence type="ECO:0000256" key="2">
    <source>
        <dbReference type="ARBA" id="ARBA00022908"/>
    </source>
</evidence>
<dbReference type="SUPFAM" id="SSF56349">
    <property type="entry name" value="DNA breaking-rejoining enzymes"/>
    <property type="match status" value="1"/>
</dbReference>
<protein>
    <submittedName>
        <fullName evidence="6">Site-specific integrase</fullName>
    </submittedName>
</protein>
<dbReference type="InterPro" id="IPR050090">
    <property type="entry name" value="Tyrosine_recombinase_XerCD"/>
</dbReference>
<dbReference type="Proteomes" id="UP000663090">
    <property type="component" value="Chromosome"/>
</dbReference>
<dbReference type="PROSITE" id="PS51898">
    <property type="entry name" value="TYR_RECOMBINASE"/>
    <property type="match status" value="1"/>
</dbReference>
<evidence type="ECO:0000256" key="3">
    <source>
        <dbReference type="ARBA" id="ARBA00023125"/>
    </source>
</evidence>
<feature type="domain" description="Tyr recombinase" evidence="5">
    <location>
        <begin position="200"/>
        <end position="381"/>
    </location>
</feature>
<dbReference type="Pfam" id="PF00589">
    <property type="entry name" value="Phage_integrase"/>
    <property type="match status" value="1"/>
</dbReference>
<reference evidence="6 7" key="1">
    <citation type="submission" date="2021-02" db="EMBL/GenBank/DDBJ databases">
        <title>De Novo genome assembly of isolated myxobacteria.</title>
        <authorList>
            <person name="Stevens D.C."/>
        </authorList>
    </citation>
    <scope>NUCLEOTIDE SEQUENCE [LARGE SCALE GENOMIC DNA]</scope>
    <source>
        <strain evidence="6 7">SCHIC003</strain>
    </source>
</reference>